<dbReference type="RefSeq" id="WP_129749999.1">
    <property type="nucleotide sequence ID" value="NZ_JUIW01000003.1"/>
</dbReference>
<dbReference type="AlphaFoldDB" id="A0A444WEF7"/>
<evidence type="ECO:0000313" key="6">
    <source>
        <dbReference type="Proteomes" id="UP000289775"/>
    </source>
</evidence>
<dbReference type="EMBL" id="JUIW01000003">
    <property type="protein sequence ID" value="RYJ44217.1"/>
    <property type="molecule type" value="Genomic_DNA"/>
</dbReference>
<protein>
    <submittedName>
        <fullName evidence="5">Transcriptional regulator, HxlR family</fullName>
    </submittedName>
</protein>
<gene>
    <name evidence="5" type="ORF">NU09_0827</name>
</gene>
<dbReference type="GO" id="GO:0003677">
    <property type="term" value="F:DNA binding"/>
    <property type="evidence" value="ECO:0007669"/>
    <property type="project" value="UniProtKB-KW"/>
</dbReference>
<evidence type="ECO:0000313" key="5">
    <source>
        <dbReference type="EMBL" id="RYJ44217.1"/>
    </source>
</evidence>
<comment type="caution">
    <text evidence="5">The sequence shown here is derived from an EMBL/GenBank/DDBJ whole genome shotgun (WGS) entry which is preliminary data.</text>
</comment>
<name>A0A444WEF7_9FLAO</name>
<dbReference type="Gene3D" id="1.10.10.10">
    <property type="entry name" value="Winged helix-like DNA-binding domain superfamily/Winged helix DNA-binding domain"/>
    <property type="match status" value="1"/>
</dbReference>
<evidence type="ECO:0000259" key="4">
    <source>
        <dbReference type="PROSITE" id="PS51118"/>
    </source>
</evidence>
<accession>A0A444WEF7</accession>
<dbReference type="InterPro" id="IPR036390">
    <property type="entry name" value="WH_DNA-bd_sf"/>
</dbReference>
<dbReference type="InterPro" id="IPR002577">
    <property type="entry name" value="HTH_HxlR"/>
</dbReference>
<dbReference type="Pfam" id="PF01638">
    <property type="entry name" value="HxlR"/>
    <property type="match status" value="1"/>
</dbReference>
<reference evidence="5 6" key="1">
    <citation type="submission" date="2014-12" db="EMBL/GenBank/DDBJ databases">
        <title>Genome sequence of Flavobacterium beibuense RSKm HC5.</title>
        <authorList>
            <person name="Kim J.F."/>
            <person name="Song J.Y."/>
            <person name="Kwak M.-J."/>
            <person name="Lee S.-W."/>
        </authorList>
    </citation>
    <scope>NUCLEOTIDE SEQUENCE [LARGE SCALE GENOMIC DNA]</scope>
    <source>
        <strain evidence="5 6">RSKm HC5</strain>
    </source>
</reference>
<dbReference type="Proteomes" id="UP000289775">
    <property type="component" value="Unassembled WGS sequence"/>
</dbReference>
<dbReference type="SUPFAM" id="SSF46785">
    <property type="entry name" value="Winged helix' DNA-binding domain"/>
    <property type="match status" value="1"/>
</dbReference>
<dbReference type="PANTHER" id="PTHR33204">
    <property type="entry name" value="TRANSCRIPTIONAL REGULATOR, MARR FAMILY"/>
    <property type="match status" value="1"/>
</dbReference>
<evidence type="ECO:0000256" key="1">
    <source>
        <dbReference type="ARBA" id="ARBA00023015"/>
    </source>
</evidence>
<keyword evidence="1" id="KW-0805">Transcription regulation</keyword>
<evidence type="ECO:0000256" key="2">
    <source>
        <dbReference type="ARBA" id="ARBA00023125"/>
    </source>
</evidence>
<sequence>MEQLSEEIADDLCTPANSRAIRDALDVLSGGWKLPILVSLSHGPKRFKEIARDVEGISDKMLSKELKSLELNLLVVKNTIDEFSSIAEYAATEHAYTLHEVMVSLSAWGKLHRKKITGK</sequence>
<proteinExistence type="predicted"/>
<keyword evidence="6" id="KW-1185">Reference proteome</keyword>
<keyword evidence="2" id="KW-0238">DNA-binding</keyword>
<organism evidence="5 6">
    <name type="scientific">Flavobacterium beibuense</name>
    <dbReference type="NCBI Taxonomy" id="657326"/>
    <lineage>
        <taxon>Bacteria</taxon>
        <taxon>Pseudomonadati</taxon>
        <taxon>Bacteroidota</taxon>
        <taxon>Flavobacteriia</taxon>
        <taxon>Flavobacteriales</taxon>
        <taxon>Flavobacteriaceae</taxon>
        <taxon>Flavobacterium</taxon>
    </lineage>
</organism>
<evidence type="ECO:0000256" key="3">
    <source>
        <dbReference type="ARBA" id="ARBA00023163"/>
    </source>
</evidence>
<dbReference type="InterPro" id="IPR036388">
    <property type="entry name" value="WH-like_DNA-bd_sf"/>
</dbReference>
<feature type="domain" description="HTH hxlR-type" evidence="4">
    <location>
        <begin position="13"/>
        <end position="117"/>
    </location>
</feature>
<keyword evidence="3" id="KW-0804">Transcription</keyword>
<dbReference type="PROSITE" id="PS51118">
    <property type="entry name" value="HTH_HXLR"/>
    <property type="match status" value="1"/>
</dbReference>
<dbReference type="OrthoDB" id="769662at2"/>